<evidence type="ECO:0000313" key="19">
    <source>
        <dbReference type="EMBL" id="KKH24428.1"/>
    </source>
</evidence>
<evidence type="ECO:0000313" key="35">
    <source>
        <dbReference type="EMBL" id="KKH93230.1"/>
    </source>
</evidence>
<dbReference type="Proteomes" id="UP000034468">
    <property type="component" value="Unassembled WGS sequence"/>
</dbReference>
<dbReference type="Proteomes" id="UP000034450">
    <property type="component" value="Unassembled WGS sequence"/>
</dbReference>
<dbReference type="EMBL" id="CP029709">
    <property type="protein sequence ID" value="QCR17168.1"/>
    <property type="molecule type" value="Genomic_DNA"/>
</dbReference>
<dbReference type="EMBL" id="JJQO01000095">
    <property type="protein sequence ID" value="KKH66812.1"/>
    <property type="molecule type" value="Genomic_DNA"/>
</dbReference>
<evidence type="ECO:0000313" key="6">
    <source>
        <dbReference type="EMBL" id="KKG57659.1"/>
    </source>
</evidence>
<dbReference type="Proteomes" id="UP000034925">
    <property type="component" value="Unassembled WGS sequence"/>
</dbReference>
<dbReference type="EMBL" id="JJPR01000117">
    <property type="protein sequence ID" value="KKG84778.1"/>
    <property type="molecule type" value="Genomic_DNA"/>
</dbReference>
<dbReference type="Proteomes" id="UP000034409">
    <property type="component" value="Unassembled WGS sequence"/>
</dbReference>
<evidence type="ECO:0000313" key="2">
    <source>
        <dbReference type="EMBL" id="KKG05575.1"/>
    </source>
</evidence>
<evidence type="ECO:0000313" key="38">
    <source>
        <dbReference type="EMBL" id="KKI03411.1"/>
    </source>
</evidence>
<dbReference type="Proteomes" id="UP000034597">
    <property type="component" value="Unassembled WGS sequence"/>
</dbReference>
<dbReference type="Proteomes" id="UP000034817">
    <property type="component" value="Unassembled WGS sequence"/>
</dbReference>
<evidence type="ECO:0000313" key="47">
    <source>
        <dbReference type="Proteomes" id="UP000034040"/>
    </source>
</evidence>
<dbReference type="EMBL" id="JJQT01000151">
    <property type="protein sequence ID" value="KKH77033.1"/>
    <property type="molecule type" value="Genomic_DNA"/>
</dbReference>
<evidence type="ECO:0000313" key="69">
    <source>
        <dbReference type="Proteomes" id="UP000034692"/>
    </source>
</evidence>
<evidence type="ECO:0000313" key="66">
    <source>
        <dbReference type="Proteomes" id="UP000034657"/>
    </source>
</evidence>
<evidence type="ECO:0000313" key="60">
    <source>
        <dbReference type="Proteomes" id="UP000034424"/>
    </source>
</evidence>
<evidence type="ECO:0000313" key="67">
    <source>
        <dbReference type="Proteomes" id="UP000034668"/>
    </source>
</evidence>
<dbReference type="Proteomes" id="UP000034424">
    <property type="component" value="Unassembled WGS sequence"/>
</dbReference>
<dbReference type="Proteomes" id="UP000034232">
    <property type="component" value="Unassembled WGS sequence"/>
</dbReference>
<evidence type="ECO:0000313" key="52">
    <source>
        <dbReference type="Proteomes" id="UP000034253"/>
    </source>
</evidence>
<dbReference type="Proteomes" id="UP000034259">
    <property type="component" value="Unassembled WGS sequence"/>
</dbReference>
<evidence type="ECO:0000313" key="9">
    <source>
        <dbReference type="EMBL" id="KKG73906.1"/>
    </source>
</evidence>
<dbReference type="Proteomes" id="UP000034547">
    <property type="component" value="Unassembled WGS sequence"/>
</dbReference>
<evidence type="ECO:0000313" key="45">
    <source>
        <dbReference type="Proteomes" id="UP000034001"/>
    </source>
</evidence>
<organism evidence="4 55">
    <name type="scientific">Methanosarcina mazei</name>
    <name type="common">Methanosarcina frisia</name>
    <dbReference type="NCBI Taxonomy" id="2209"/>
    <lineage>
        <taxon>Archaea</taxon>
        <taxon>Methanobacteriati</taxon>
        <taxon>Methanobacteriota</taxon>
        <taxon>Stenosarchaea group</taxon>
        <taxon>Methanomicrobia</taxon>
        <taxon>Methanosarcinales</taxon>
        <taxon>Methanosarcinaceae</taxon>
        <taxon>Methanosarcina</taxon>
    </lineage>
</organism>
<evidence type="ECO:0000313" key="46">
    <source>
        <dbReference type="Proteomes" id="UP000034021"/>
    </source>
</evidence>
<dbReference type="EMBL" id="JJOT01000020">
    <property type="protein sequence ID" value="KKG05575.1"/>
    <property type="molecule type" value="Genomic_DNA"/>
</dbReference>
<dbReference type="EMBL" id="JJQS01000063">
    <property type="protein sequence ID" value="KKH75476.1"/>
    <property type="molecule type" value="Genomic_DNA"/>
</dbReference>
<dbReference type="Proteomes" id="UP000034937">
    <property type="component" value="Unassembled WGS sequence"/>
</dbReference>
<dbReference type="RefSeq" id="WP_048036717.1">
    <property type="nucleotide sequence ID" value="NZ_AP019780.1"/>
</dbReference>
<dbReference type="Proteomes" id="UP000034758">
    <property type="component" value="Unassembled WGS sequence"/>
</dbReference>
<evidence type="ECO:0000313" key="44">
    <source>
        <dbReference type="Proteomes" id="UP000033885"/>
    </source>
</evidence>
<dbReference type="EMBL" id="JJPS01000129">
    <property type="protein sequence ID" value="KKG89103.1"/>
    <property type="molecule type" value="Genomic_DNA"/>
</dbReference>
<dbReference type="EMBL" id="JJQI01000117">
    <property type="protein sequence ID" value="KKH35731.1"/>
    <property type="molecule type" value="Genomic_DNA"/>
</dbReference>
<dbReference type="Proteomes" id="UP000034692">
    <property type="component" value="Unassembled WGS sequence"/>
</dbReference>
<dbReference type="Proteomes" id="UP000034253">
    <property type="component" value="Unassembled WGS sequence"/>
</dbReference>
<evidence type="ECO:0000313" key="32">
    <source>
        <dbReference type="EMBL" id="KKH77033.1"/>
    </source>
</evidence>
<dbReference type="Proteomes" id="UP000034387">
    <property type="component" value="Unassembled WGS sequence"/>
</dbReference>
<dbReference type="EMBL" id="JJPA01000103">
    <property type="protein sequence ID" value="KKG33809.1"/>
    <property type="molecule type" value="Genomic_DNA"/>
</dbReference>
<dbReference type="EMBL" id="JJPV01000086">
    <property type="protein sequence ID" value="KKG98362.1"/>
    <property type="molecule type" value="Genomic_DNA"/>
</dbReference>
<dbReference type="EMBL" id="JJQJ01000060">
    <property type="protein sequence ID" value="KKH51364.1"/>
    <property type="molecule type" value="Genomic_DNA"/>
</dbReference>
<gene>
    <name evidence="39" type="ORF">DKM28_15195</name>
    <name evidence="4" type="ORF">DU30_10505</name>
    <name evidence="1" type="ORF">DU31_14575</name>
    <name evidence="6" type="ORF">DU33_17565</name>
    <name evidence="20" type="ORF">DU37_07690</name>
    <name evidence="2" type="ORF">DU40_08800</name>
    <name evidence="18" type="ORF">DU42_14505</name>
    <name evidence="10" type="ORF">DU43_05640</name>
    <name evidence="7" type="ORF">DU45_17610</name>
    <name evidence="23" type="ORF">DU50_13765</name>
    <name evidence="3" type="ORF">DU52_11465</name>
    <name evidence="21" type="ORF">DU54_18850</name>
    <name evidence="11" type="ORF">DU55_05805</name>
    <name evidence="17" type="ORF">DU56_17150</name>
    <name evidence="12" type="ORF">DU57_14425</name>
    <name evidence="19" type="ORF">DU58_09480</name>
    <name evidence="13" type="ORF">DU59_11480</name>
    <name evidence="9" type="ORF">DU63_19780</name>
    <name evidence="5" type="ORF">DU64_16970</name>
    <name evidence="15" type="ORF">DU66_04355</name>
    <name evidence="8" type="ORF">DU67_10355</name>
    <name evidence="16" type="ORF">DU68_16170</name>
    <name evidence="14" type="ORF">DU69_00620</name>
    <name evidence="22" type="ORF">DU71_06930</name>
    <name evidence="26" type="ORF">DU72_14480</name>
    <name evidence="28" type="ORF">DU73_20255</name>
    <name evidence="27" type="ORF">DU74_19990</name>
    <name evidence="29" type="ORF">DU75_14370</name>
    <name evidence="25" type="ORF">DU76_10900</name>
    <name evidence="31" type="ORF">DU77_19370</name>
    <name evidence="32" type="ORF">DU78_15565</name>
    <name evidence="35" type="ORF">DU79_17365</name>
    <name evidence="37" type="ORF">DU81_17120</name>
    <name evidence="34" type="ORF">DU82_18920</name>
    <name evidence="38" type="ORF">DU83_19855</name>
    <name evidence="36" type="ORF">DU84_14405</name>
    <name evidence="24" type="ORF">DU85_10460</name>
    <name evidence="30" type="ORF">DU86_19870</name>
    <name evidence="33" type="ORF">DU88_17945</name>
    <name evidence="40" type="ORF">FQU78_05135</name>
</gene>
<dbReference type="Proteomes" id="UP000034142">
    <property type="component" value="Unassembled WGS sequence"/>
</dbReference>
<evidence type="ECO:0000313" key="29">
    <source>
        <dbReference type="EMBL" id="KKH66812.1"/>
    </source>
</evidence>
<evidence type="ECO:0000313" key="61">
    <source>
        <dbReference type="Proteomes" id="UP000034450"/>
    </source>
</evidence>
<dbReference type="EMBL" id="JJPL01000055">
    <property type="protein sequence ID" value="KKG66347.1"/>
    <property type="molecule type" value="Genomic_DNA"/>
</dbReference>
<dbReference type="Proteomes" id="UP000034001">
    <property type="component" value="Unassembled WGS sequence"/>
</dbReference>
<evidence type="ECO:0000313" key="56">
    <source>
        <dbReference type="Proteomes" id="UP000034338"/>
    </source>
</evidence>
<evidence type="ECO:0000313" key="65">
    <source>
        <dbReference type="Proteomes" id="UP000034597"/>
    </source>
</evidence>
<evidence type="ECO:0000313" key="25">
    <source>
        <dbReference type="EMBL" id="KKH52229.1"/>
    </source>
</evidence>
<dbReference type="EMBL" id="CP042908">
    <property type="protein sequence ID" value="QIB90528.1"/>
    <property type="molecule type" value="Genomic_DNA"/>
</dbReference>
<dbReference type="Proteomes" id="UP000033885">
    <property type="component" value="Unassembled WGS sequence"/>
</dbReference>
<accession>A0A0F8F4K4</accession>
<dbReference type="EMBL" id="JJQF01000113">
    <property type="protein sequence ID" value="KKH28401.1"/>
    <property type="molecule type" value="Genomic_DNA"/>
</dbReference>
<evidence type="ECO:0000313" key="8">
    <source>
        <dbReference type="EMBL" id="KKG66347.1"/>
    </source>
</evidence>
<dbReference type="EMBL" id="JJQV01000032">
    <property type="protein sequence ID" value="KKH85209.1"/>
    <property type="molecule type" value="Genomic_DNA"/>
</dbReference>
<dbReference type="EMBL" id="JJQW01000121">
    <property type="protein sequence ID" value="KKH84941.1"/>
    <property type="molecule type" value="Genomic_DNA"/>
</dbReference>
<dbReference type="EMBL" id="JJPC01000028">
    <property type="protein sequence ID" value="KKG37219.1"/>
    <property type="molecule type" value="Genomic_DNA"/>
</dbReference>
<dbReference type="Proteomes" id="UP000034040">
    <property type="component" value="Unassembled WGS sequence"/>
</dbReference>
<evidence type="ECO:0000313" key="1">
    <source>
        <dbReference type="EMBL" id="KKG05364.1"/>
    </source>
</evidence>
<dbReference type="EMBL" id="JJPI01000018">
    <property type="protein sequence ID" value="KKG57659.1"/>
    <property type="molecule type" value="Genomic_DNA"/>
</dbReference>
<evidence type="ECO:0000313" key="10">
    <source>
        <dbReference type="EMBL" id="KKG77160.1"/>
    </source>
</evidence>
<evidence type="ECO:0000313" key="70">
    <source>
        <dbReference type="Proteomes" id="UP000034758"/>
    </source>
</evidence>
<reference evidence="39 77" key="2">
    <citation type="submission" date="2018-05" db="EMBL/GenBank/DDBJ databases">
        <title>Methanosarcina gilichinskyana sp. nov., a novel methanogenic archaeon isolated from Holocene permafrost, North East Russia.</title>
        <authorList>
            <person name="Oshurkova V."/>
            <person name="Meer M."/>
            <person name="Bochkareva O."/>
            <person name="Shcherbakova V."/>
        </authorList>
    </citation>
    <scope>NUCLEOTIDE SEQUENCE [LARGE SCALE GENOMIC DNA]</scope>
    <source>
        <strain evidence="39 77">JL01</strain>
    </source>
</reference>
<dbReference type="Proteomes" id="UP000034668">
    <property type="component" value="Unassembled WGS sequence"/>
</dbReference>
<dbReference type="EMBL" id="JJPO01000067">
    <property type="protein sequence ID" value="KKG73906.1"/>
    <property type="molecule type" value="Genomic_DNA"/>
</dbReference>
<proteinExistence type="predicted"/>
<dbReference type="Proteomes" id="UP000033814">
    <property type="component" value="Unassembled WGS sequence"/>
</dbReference>
<evidence type="ECO:0000313" key="71">
    <source>
        <dbReference type="Proteomes" id="UP000034817"/>
    </source>
</evidence>
<evidence type="ECO:0000313" key="26">
    <source>
        <dbReference type="EMBL" id="KKH53514.1"/>
    </source>
</evidence>
<dbReference type="Proteomes" id="UP000034021">
    <property type="component" value="Unassembled WGS sequence"/>
</dbReference>
<dbReference type="EMBL" id="JJPM01000101">
    <property type="protein sequence ID" value="KKG77160.1"/>
    <property type="molecule type" value="Genomic_DNA"/>
</dbReference>
<dbReference type="EMBL" id="JJRB01000082">
    <property type="protein sequence ID" value="KKI03411.1"/>
    <property type="molecule type" value="Genomic_DNA"/>
</dbReference>
<reference evidence="41 42" key="1">
    <citation type="journal article" date="2015" name="ISME J.">
        <title>Genomic and phenotypic differentiation among Methanosarcina mazei populations from Columbia River sediment.</title>
        <authorList>
            <person name="Youngblut N.D."/>
            <person name="Wirth J.S."/>
            <person name="Henriksen J.R."/>
            <person name="Smith M."/>
            <person name="Simon H."/>
            <person name="Metcalf W.W."/>
            <person name="Whitaker R.J."/>
        </authorList>
    </citation>
    <scope>NUCLEOTIDE SEQUENCE [LARGE SCALE GENOMIC DNA]</scope>
    <source>
        <strain evidence="19 50">1.F.A.2.8</strain>
        <strain evidence="20 56">1.H.A.0.1</strain>
        <strain evidence="21 70">1.H.A.1A.1</strain>
        <strain evidence="23 46">1.H.A.1A.3</strain>
        <strain evidence="22 68">1.H.A.1A.4</strain>
        <strain evidence="24 43">1.H.A.1A.6</strain>
        <strain evidence="26 53">1.H.A.2.1</strain>
        <strain evidence="25 51">1.H.A.2.3</strain>
        <strain evidence="27 61">1.H.A.2.6</strain>
        <strain evidence="29 69">1.H.A.2.7</strain>
        <strain evidence="28">1.H.A.2.8</strain>
        <strain evidence="30 74">1.H.M.1A.1</strain>
        <strain evidence="31 47">1.H.M.1A.2</strain>
        <strain evidence="32 72">1.H.M.1A.3</strain>
        <strain evidence="34 41">1.H.M.2.2</strain>
        <strain evidence="33 75">1.H.M.2.3</strain>
        <strain evidence="35 67">1.H.M.2.4</strain>
        <strain evidence="36 73">1.H.T.2.1</strain>
        <strain evidence="37 44">1.H.T.2.3</strain>
        <strain evidence="38 63">1.H.T.2.5</strain>
        <strain evidence="1 48">2.F.A.2.3</strain>
        <strain evidence="2 65">2.F.T.0.2</strain>
        <strain evidence="3 58">3.F.A.1A.1</strain>
        <strain evidence="4 55">3.F.A.1B.1</strain>
        <strain evidence="6 49">3.F.T.1A.1</strain>
        <strain evidence="5 54">3.F.T.1A.2</strain>
        <strain evidence="7 64">3.F.T.1A.4</strain>
        <strain evidence="8 60">3.F.T.2.1</strain>
        <strain evidence="10">3.H.A.1A.1</strain>
        <strain evidence="9 45">3.H.A.2.1</strain>
        <strain evidence="11 71">3.H.A.2.4</strain>
        <strain evidence="12 76">3.H.A.2.6</strain>
        <strain evidence="13 59">3.H.A.2.8</strain>
        <strain evidence="14 66">3.H.M.1A.1</strain>
        <strain evidence="15 62">3.H.M.1B.1</strain>
        <strain evidence="16 42">3.H.M.1B.2</strain>
        <strain evidence="17 52">3.H.M.1B.5</strain>
        <strain evidence="18 57">3.H.M.2.7</strain>
    </source>
</reference>
<evidence type="ECO:0000313" key="34">
    <source>
        <dbReference type="EMBL" id="KKH85209.1"/>
    </source>
</evidence>
<dbReference type="Proteomes" id="UP000034338">
    <property type="component" value="Unassembled WGS sequence"/>
</dbReference>
<evidence type="ECO:0000313" key="14">
    <source>
        <dbReference type="EMBL" id="KKG92008.1"/>
    </source>
</evidence>
<dbReference type="EMBL" id="JJQP01000277">
    <property type="protein sequence ID" value="KKH61823.1"/>
    <property type="molecule type" value="Genomic_DNA"/>
</dbReference>
<evidence type="ECO:0000313" key="54">
    <source>
        <dbReference type="Proteomes" id="UP000034279"/>
    </source>
</evidence>
<evidence type="ECO:0000313" key="18">
    <source>
        <dbReference type="EMBL" id="KKH07564.1"/>
    </source>
</evidence>
<evidence type="ECO:0000313" key="73">
    <source>
        <dbReference type="Proteomes" id="UP000034872"/>
    </source>
</evidence>
<dbReference type="EMBL" id="JJPT01000065">
    <property type="protein sequence ID" value="KKG92008.1"/>
    <property type="molecule type" value="Genomic_DNA"/>
</dbReference>
<evidence type="ECO:0000313" key="30">
    <source>
        <dbReference type="EMBL" id="KKH73740.1"/>
    </source>
</evidence>
<evidence type="ECO:0000313" key="21">
    <source>
        <dbReference type="EMBL" id="KKH33716.1"/>
    </source>
</evidence>
<evidence type="ECO:0000313" key="17">
    <source>
        <dbReference type="EMBL" id="KKH00413.1"/>
    </source>
</evidence>
<evidence type="ECO:0000313" key="5">
    <source>
        <dbReference type="EMBL" id="KKG57409.1"/>
    </source>
</evidence>
<evidence type="ECO:0000313" key="11">
    <source>
        <dbReference type="EMBL" id="KKG82154.1"/>
    </source>
</evidence>
<evidence type="ECO:0000313" key="77">
    <source>
        <dbReference type="Proteomes" id="UP000300067"/>
    </source>
</evidence>
<dbReference type="EMBL" id="JJQH01000104">
    <property type="protein sequence ID" value="KKH39888.1"/>
    <property type="molecule type" value="Genomic_DNA"/>
</dbReference>
<dbReference type="Proteomes" id="UP000034672">
    <property type="component" value="Unassembled WGS sequence"/>
</dbReference>
<dbReference type="Proteomes" id="UP000034227">
    <property type="component" value="Unassembled WGS sequence"/>
</dbReference>
<evidence type="ECO:0000313" key="24">
    <source>
        <dbReference type="EMBL" id="KKH51364.1"/>
    </source>
</evidence>
<evidence type="ECO:0000313" key="33">
    <source>
        <dbReference type="EMBL" id="KKH84941.1"/>
    </source>
</evidence>
<evidence type="ECO:0000313" key="40">
    <source>
        <dbReference type="EMBL" id="QIB90528.1"/>
    </source>
</evidence>
<evidence type="ECO:0000313" key="57">
    <source>
        <dbReference type="Proteomes" id="UP000034387"/>
    </source>
</evidence>
<dbReference type="EMBL" id="JJPK01000122">
    <property type="protein sequence ID" value="KKG58118.1"/>
    <property type="molecule type" value="Genomic_DNA"/>
</dbReference>
<dbReference type="Proteomes" id="UP000034399">
    <property type="component" value="Unassembled WGS sequence"/>
</dbReference>
<evidence type="ECO:0000313" key="51">
    <source>
        <dbReference type="Proteomes" id="UP000034232"/>
    </source>
</evidence>
<dbReference type="EMBL" id="JJPW01000059">
    <property type="protein sequence ID" value="KKH00413.1"/>
    <property type="molecule type" value="Genomic_DNA"/>
</dbReference>
<evidence type="ECO:0000313" key="7">
    <source>
        <dbReference type="EMBL" id="KKG58118.1"/>
    </source>
</evidence>
<evidence type="ECO:0000313" key="27">
    <source>
        <dbReference type="EMBL" id="KKH60843.1"/>
    </source>
</evidence>
<evidence type="ECO:0000313" key="50">
    <source>
        <dbReference type="Proteomes" id="UP000034227"/>
    </source>
</evidence>
<evidence type="ECO:0000313" key="42">
    <source>
        <dbReference type="Proteomes" id="UP000033835"/>
    </source>
</evidence>
<name>A0A0F8F4K4_METMZ</name>
<evidence type="ECO:0000313" key="43">
    <source>
        <dbReference type="Proteomes" id="UP000033864"/>
    </source>
</evidence>
<dbReference type="Proteomes" id="UP000034657">
    <property type="component" value="Unassembled WGS sequence"/>
</dbReference>
<evidence type="ECO:0000313" key="4">
    <source>
        <dbReference type="EMBL" id="KKG37219.1"/>
    </source>
</evidence>
<evidence type="ECO:0000313" key="20">
    <source>
        <dbReference type="EMBL" id="KKH28401.1"/>
    </source>
</evidence>
<evidence type="ECO:0000313" key="48">
    <source>
        <dbReference type="Proteomes" id="UP000034142"/>
    </source>
</evidence>
<dbReference type="EMBL" id="JJQD01000179">
    <property type="protein sequence ID" value="KKH24428.1"/>
    <property type="molecule type" value="Genomic_DNA"/>
</dbReference>
<dbReference type="EMBL" id="JJPJ01000150">
    <property type="protein sequence ID" value="KKG57409.1"/>
    <property type="molecule type" value="Genomic_DNA"/>
</dbReference>
<dbReference type="EMBL" id="JJRA01000094">
    <property type="protein sequence ID" value="KKI02891.1"/>
    <property type="molecule type" value="Genomic_DNA"/>
</dbReference>
<dbReference type="EMBL" id="JJQN01000068">
    <property type="protein sequence ID" value="KKH60843.1"/>
    <property type="molecule type" value="Genomic_DNA"/>
</dbReference>
<dbReference type="Proteomes" id="UP000034298">
    <property type="component" value="Unassembled WGS sequence"/>
</dbReference>
<evidence type="ECO:0000313" key="39">
    <source>
        <dbReference type="EMBL" id="QCR17168.1"/>
    </source>
</evidence>
<evidence type="ECO:0000313" key="16">
    <source>
        <dbReference type="EMBL" id="KKG98362.1"/>
    </source>
</evidence>
<evidence type="ECO:0000313" key="64">
    <source>
        <dbReference type="Proteomes" id="UP000034566"/>
    </source>
</evidence>
<evidence type="ECO:0000313" key="22">
    <source>
        <dbReference type="EMBL" id="KKH35731.1"/>
    </source>
</evidence>
<evidence type="ECO:0000313" key="62">
    <source>
        <dbReference type="Proteomes" id="UP000034468"/>
    </source>
</evidence>
<dbReference type="Proteomes" id="UP000033835">
    <property type="component" value="Unassembled WGS sequence"/>
</dbReference>
<sequence length="62" mass="7287">MSSGQDIQECYLTDFLPVFADLLKTDIQAKNAINKKQVYDRLIFLANTEKQEIYILLETRYI</sequence>
<evidence type="ECO:0000313" key="78">
    <source>
        <dbReference type="Proteomes" id="UP000467371"/>
    </source>
</evidence>
<dbReference type="EMBL" id="JJQR01000106">
    <property type="protein sequence ID" value="KKH73740.1"/>
    <property type="molecule type" value="Genomic_DNA"/>
</dbReference>
<dbReference type="EMBL" id="JJQX01000147">
    <property type="protein sequence ID" value="KKH93230.1"/>
    <property type="molecule type" value="Genomic_DNA"/>
</dbReference>
<evidence type="ECO:0000313" key="31">
    <source>
        <dbReference type="EMBL" id="KKH75476.1"/>
    </source>
</evidence>
<evidence type="ECO:0000313" key="76">
    <source>
        <dbReference type="Proteomes" id="UP000034950"/>
    </source>
</evidence>
<evidence type="ECO:0000313" key="23">
    <source>
        <dbReference type="EMBL" id="KKH39888.1"/>
    </source>
</evidence>
<evidence type="ECO:0000313" key="58">
    <source>
        <dbReference type="Proteomes" id="UP000034399"/>
    </source>
</evidence>
<evidence type="ECO:0000313" key="12">
    <source>
        <dbReference type="EMBL" id="KKG84778.1"/>
    </source>
</evidence>
<dbReference type="Proteomes" id="UP000034566">
    <property type="component" value="Unassembled WGS sequence"/>
</dbReference>
<dbReference type="AlphaFoldDB" id="A0A0F8F4K4"/>
<dbReference type="PATRIC" id="fig|2209.42.peg.3855"/>
<dbReference type="Proteomes" id="UP000033864">
    <property type="component" value="Unassembled WGS sequence"/>
</dbReference>
<evidence type="ECO:0000313" key="68">
    <source>
        <dbReference type="Proteomes" id="UP000034672"/>
    </source>
</evidence>
<evidence type="ECO:0000313" key="15">
    <source>
        <dbReference type="EMBL" id="KKG95604.1"/>
    </source>
</evidence>
<dbReference type="EMBL" id="JJQK01000077">
    <property type="protein sequence ID" value="KKH53514.1"/>
    <property type="molecule type" value="Genomic_DNA"/>
</dbReference>
<dbReference type="Proteomes" id="UP000034842">
    <property type="component" value="Unassembled WGS sequence"/>
</dbReference>
<dbReference type="Proteomes" id="UP000034950">
    <property type="component" value="Unassembled WGS sequence"/>
</dbReference>
<evidence type="ECO:0000313" key="72">
    <source>
        <dbReference type="Proteomes" id="UP000034842"/>
    </source>
</evidence>
<evidence type="ECO:0000313" key="75">
    <source>
        <dbReference type="Proteomes" id="UP000034937"/>
    </source>
</evidence>
<dbReference type="Proteomes" id="UP000300067">
    <property type="component" value="Chromosome"/>
</dbReference>
<dbReference type="Proteomes" id="UP000034279">
    <property type="component" value="Unassembled WGS sequence"/>
</dbReference>
<evidence type="ECO:0000313" key="13">
    <source>
        <dbReference type="EMBL" id="KKG89103.1"/>
    </source>
</evidence>
<dbReference type="EMBL" id="JJQM01000149">
    <property type="protein sequence ID" value="KKH52229.1"/>
    <property type="molecule type" value="Genomic_DNA"/>
</dbReference>
<evidence type="ECO:0000313" key="55">
    <source>
        <dbReference type="Proteomes" id="UP000034298"/>
    </source>
</evidence>
<reference evidence="40 78" key="3">
    <citation type="journal article" date="2020" name="Environ. Microbiol. Rep.">
        <title>Redox cycling of Fe(II) and Fe(III) in magnetite accelerates aceticlastic methanogenesis by Methanosarcina mazei.</title>
        <authorList>
            <person name="Wang H."/>
            <person name="Byrne J.M."/>
            <person name="Liu P."/>
            <person name="Liu J."/>
            <person name="Dong X."/>
            <person name="Lu Y."/>
        </authorList>
    </citation>
    <scope>NUCLEOTIDE SEQUENCE [LARGE SCALE GENOMIC DNA]</scope>
    <source>
        <strain evidence="40">Zm-15</strain>
        <strain evidence="78">zm-15</strain>
    </source>
</reference>
<dbReference type="EMBL" id="JJQG01000169">
    <property type="protein sequence ID" value="KKH33716.1"/>
    <property type="molecule type" value="Genomic_DNA"/>
</dbReference>
<dbReference type="Proteomes" id="UP000034872">
    <property type="component" value="Unassembled WGS sequence"/>
</dbReference>
<evidence type="ECO:0000313" key="3">
    <source>
        <dbReference type="EMBL" id="KKG33809.1"/>
    </source>
</evidence>
<dbReference type="EMBL" id="JJPX01000134">
    <property type="protein sequence ID" value="KKH07564.1"/>
    <property type="molecule type" value="Genomic_DNA"/>
</dbReference>
<dbReference type="EMBL" id="JJPP01000037">
    <property type="protein sequence ID" value="KKG82154.1"/>
    <property type="molecule type" value="Genomic_DNA"/>
</dbReference>
<evidence type="ECO:0000313" key="37">
    <source>
        <dbReference type="EMBL" id="KKI02891.1"/>
    </source>
</evidence>
<dbReference type="Proteomes" id="UP000467371">
    <property type="component" value="Chromosome"/>
</dbReference>
<evidence type="ECO:0000313" key="63">
    <source>
        <dbReference type="Proteomes" id="UP000034547"/>
    </source>
</evidence>
<evidence type="ECO:0000313" key="41">
    <source>
        <dbReference type="Proteomes" id="UP000033814"/>
    </source>
</evidence>
<dbReference type="GeneID" id="24850626"/>
<evidence type="ECO:0000313" key="49">
    <source>
        <dbReference type="Proteomes" id="UP000034188"/>
    </source>
</evidence>
<evidence type="ECO:0000313" key="53">
    <source>
        <dbReference type="Proteomes" id="UP000034259"/>
    </source>
</evidence>
<evidence type="ECO:0000313" key="59">
    <source>
        <dbReference type="Proteomes" id="UP000034409"/>
    </source>
</evidence>
<dbReference type="Proteomes" id="UP000034188">
    <property type="component" value="Unassembled WGS sequence"/>
</dbReference>
<evidence type="ECO:0000313" key="36">
    <source>
        <dbReference type="EMBL" id="KKH96224.1"/>
    </source>
</evidence>
<dbReference type="EMBL" id="JJOR01000066">
    <property type="protein sequence ID" value="KKG05364.1"/>
    <property type="molecule type" value="Genomic_DNA"/>
</dbReference>
<dbReference type="EMBL" id="JJPU01000130">
    <property type="protein sequence ID" value="KKG95604.1"/>
    <property type="molecule type" value="Genomic_DNA"/>
</dbReference>
<evidence type="ECO:0000313" key="28">
    <source>
        <dbReference type="EMBL" id="KKH61823.1"/>
    </source>
</evidence>
<evidence type="ECO:0000313" key="74">
    <source>
        <dbReference type="Proteomes" id="UP000034925"/>
    </source>
</evidence>
<dbReference type="EMBL" id="JJQZ01000078">
    <property type="protein sequence ID" value="KKH96224.1"/>
    <property type="molecule type" value="Genomic_DNA"/>
</dbReference>
<protein>
    <submittedName>
        <fullName evidence="4">Uncharacterized protein</fullName>
    </submittedName>
</protein>